<dbReference type="GeneID" id="97548248"/>
<keyword evidence="2" id="KW-1185">Reference proteome</keyword>
<reference evidence="1 2" key="1">
    <citation type="submission" date="2018-05" db="EMBL/GenBank/DDBJ databases">
        <title>Draft genome of Methanospirillum lacunae Ki8-1.</title>
        <authorList>
            <person name="Dueholm M.S."/>
            <person name="Nielsen P.H."/>
            <person name="Bakmann L.F."/>
            <person name="Otzen D.E."/>
        </authorList>
    </citation>
    <scope>NUCLEOTIDE SEQUENCE [LARGE SCALE GENOMIC DNA]</scope>
    <source>
        <strain evidence="1 2">Ki8-1</strain>
    </source>
</reference>
<dbReference type="PANTHER" id="PTHR40705:SF2">
    <property type="entry name" value="DUF1743 DOMAIN-CONTAINING PROTEIN"/>
    <property type="match status" value="1"/>
</dbReference>
<name>A0A2V2MQH1_9EURY</name>
<evidence type="ECO:0000313" key="2">
    <source>
        <dbReference type="Proteomes" id="UP000245657"/>
    </source>
</evidence>
<comment type="caution">
    <text evidence="1">The sequence shown here is derived from an EMBL/GenBank/DDBJ whole genome shotgun (WGS) entry which is preliminary data.</text>
</comment>
<dbReference type="PANTHER" id="PTHR40705">
    <property type="entry name" value="TRNA(ILE2) 2-AGMATINYLCYTIDINE SYNTHETASE TIAS"/>
    <property type="match status" value="1"/>
</dbReference>
<dbReference type="Gene3D" id="3.30.70.2200">
    <property type="match status" value="1"/>
</dbReference>
<sequence length="231" mass="25066">MIYLCIDDTDSLDSIGTGRLAREIADVLNIKYPVVCITRHQLFVHPDIPYTSHNSCAVIHLLDIPKTEYPILFNQAKLIMKERFVEGSDPGIALAGEDQVNSAMVAFGFDTKCMIVTQERARKIADHAGILLEGLGGSEGGVIGAIAGIGLAASGSDGRYLQLGSIREKRGERTVQEILQTGIDQVITLEGKSVSDGTVMIEKFPQPARLLGKAIVLVDERDGQLHLVKRD</sequence>
<dbReference type="RefSeq" id="WP_109970241.1">
    <property type="nucleotide sequence ID" value="NZ_CP176093.1"/>
</dbReference>
<dbReference type="OrthoDB" id="350602at2157"/>
<proteinExistence type="predicted"/>
<gene>
    <name evidence="1" type="ORF">DK846_17210</name>
</gene>
<evidence type="ECO:0000313" key="1">
    <source>
        <dbReference type="EMBL" id="PWR69649.1"/>
    </source>
</evidence>
<protein>
    <submittedName>
        <fullName evidence="1">ABC transporter substrate-binding protein</fullName>
    </submittedName>
</protein>
<dbReference type="Proteomes" id="UP000245657">
    <property type="component" value="Unassembled WGS sequence"/>
</dbReference>
<accession>A0A2V2MQH1</accession>
<dbReference type="AlphaFoldDB" id="A0A2V2MQH1"/>
<dbReference type="EMBL" id="QGMY01000021">
    <property type="protein sequence ID" value="PWR69649.1"/>
    <property type="molecule type" value="Genomic_DNA"/>
</dbReference>
<organism evidence="1 2">
    <name type="scientific">Methanospirillum lacunae</name>
    <dbReference type="NCBI Taxonomy" id="668570"/>
    <lineage>
        <taxon>Archaea</taxon>
        <taxon>Methanobacteriati</taxon>
        <taxon>Methanobacteriota</taxon>
        <taxon>Stenosarchaea group</taxon>
        <taxon>Methanomicrobia</taxon>
        <taxon>Methanomicrobiales</taxon>
        <taxon>Methanospirillaceae</taxon>
        <taxon>Methanospirillum</taxon>
    </lineage>
</organism>